<feature type="region of interest" description="Disordered" evidence="1">
    <location>
        <begin position="256"/>
        <end position="337"/>
    </location>
</feature>
<reference evidence="2" key="1">
    <citation type="submission" date="2023-03" db="EMBL/GenBank/DDBJ databases">
        <title>Massive genome expansion in bonnet fungi (Mycena s.s.) driven by repeated elements and novel gene families across ecological guilds.</title>
        <authorList>
            <consortium name="Lawrence Berkeley National Laboratory"/>
            <person name="Harder C.B."/>
            <person name="Miyauchi S."/>
            <person name="Viragh M."/>
            <person name="Kuo A."/>
            <person name="Thoen E."/>
            <person name="Andreopoulos B."/>
            <person name="Lu D."/>
            <person name="Skrede I."/>
            <person name="Drula E."/>
            <person name="Henrissat B."/>
            <person name="Morin E."/>
            <person name="Kohler A."/>
            <person name="Barry K."/>
            <person name="LaButti K."/>
            <person name="Morin E."/>
            <person name="Salamov A."/>
            <person name="Lipzen A."/>
            <person name="Mereny Z."/>
            <person name="Hegedus B."/>
            <person name="Baldrian P."/>
            <person name="Stursova M."/>
            <person name="Weitz H."/>
            <person name="Taylor A."/>
            <person name="Grigoriev I.V."/>
            <person name="Nagy L.G."/>
            <person name="Martin F."/>
            <person name="Kauserud H."/>
        </authorList>
    </citation>
    <scope>NUCLEOTIDE SEQUENCE</scope>
    <source>
        <strain evidence="2">CBHHK188m</strain>
    </source>
</reference>
<comment type="caution">
    <text evidence="2">The sequence shown here is derived from an EMBL/GenBank/DDBJ whole genome shotgun (WGS) entry which is preliminary data.</text>
</comment>
<feature type="compositionally biased region" description="Basic and acidic residues" evidence="1">
    <location>
        <begin position="256"/>
        <end position="324"/>
    </location>
</feature>
<organism evidence="2 3">
    <name type="scientific">Mycena maculata</name>
    <dbReference type="NCBI Taxonomy" id="230809"/>
    <lineage>
        <taxon>Eukaryota</taxon>
        <taxon>Fungi</taxon>
        <taxon>Dikarya</taxon>
        <taxon>Basidiomycota</taxon>
        <taxon>Agaricomycotina</taxon>
        <taxon>Agaricomycetes</taxon>
        <taxon>Agaricomycetidae</taxon>
        <taxon>Agaricales</taxon>
        <taxon>Marasmiineae</taxon>
        <taxon>Mycenaceae</taxon>
        <taxon>Mycena</taxon>
    </lineage>
</organism>
<evidence type="ECO:0000256" key="1">
    <source>
        <dbReference type="SAM" id="MobiDB-lite"/>
    </source>
</evidence>
<proteinExistence type="predicted"/>
<dbReference type="AlphaFoldDB" id="A0AAD7KB50"/>
<accession>A0AAD7KB50</accession>
<evidence type="ECO:0000313" key="3">
    <source>
        <dbReference type="Proteomes" id="UP001215280"/>
    </source>
</evidence>
<gene>
    <name evidence="2" type="ORF">DFH07DRAFT_1030251</name>
</gene>
<evidence type="ECO:0000313" key="2">
    <source>
        <dbReference type="EMBL" id="KAJ7779437.1"/>
    </source>
</evidence>
<dbReference type="EMBL" id="JARJLG010000007">
    <property type="protein sequence ID" value="KAJ7779437.1"/>
    <property type="molecule type" value="Genomic_DNA"/>
</dbReference>
<name>A0AAD7KB50_9AGAR</name>
<dbReference type="Proteomes" id="UP001215280">
    <property type="component" value="Unassembled WGS sequence"/>
</dbReference>
<keyword evidence="3" id="KW-1185">Reference proteome</keyword>
<sequence length="413" mass="45246">MCPKTQQTQFVAGTPVALGHCAASCASSPVLLPMCQTPAVVPGGQVARAVPVLMAKDRSFADYPPQYSVDADEALVHTYASFREEPAIALSVNSRRDDAWTLCVAVPTPALHNPTLLAVNYMIRYATTADEGNATIQTDIVLTTAALPTEVVSARAALDVYRPGGAPRMVDQAAALCLANTVAIKCNGGGEQWSNYLDTQSVTPNVRVRDTAQLYVIFNVEEHSTFRTARSLSIEVSATWQKEEVEIKAKAEEERKAKEAAEKEAQKLADKRAREADERQAREEERVWREEERQARREEAQERADAKQLREEERIRREQERAQAEAKAAGPKPSMQAAPQVAAVVGMKNEVPKPTVEAAPAVADEAIQLHIKETMAKLKKDPCPAGYEFVKVEGGYKCKGGTHFVSFEQLGMK</sequence>
<protein>
    <submittedName>
        <fullName evidence="2">Uncharacterized protein</fullName>
    </submittedName>
</protein>